<reference evidence="2" key="1">
    <citation type="submission" date="2019-12" db="EMBL/GenBank/DDBJ databases">
        <title>Genome sequencing and annotation of Brassica cretica.</title>
        <authorList>
            <person name="Studholme D.J."/>
            <person name="Sarris P."/>
        </authorList>
    </citation>
    <scope>NUCLEOTIDE SEQUENCE</scope>
    <source>
        <strain evidence="2">PFS-109/04</strain>
        <tissue evidence="2">Leaf</tissue>
    </source>
</reference>
<dbReference type="Proteomes" id="UP000712600">
    <property type="component" value="Unassembled WGS sequence"/>
</dbReference>
<gene>
    <name evidence="2" type="ORF">F2Q69_00034346</name>
</gene>
<feature type="region of interest" description="Disordered" evidence="1">
    <location>
        <begin position="47"/>
        <end position="93"/>
    </location>
</feature>
<evidence type="ECO:0000313" key="3">
    <source>
        <dbReference type="Proteomes" id="UP000712600"/>
    </source>
</evidence>
<comment type="caution">
    <text evidence="2">The sequence shown here is derived from an EMBL/GenBank/DDBJ whole genome shotgun (WGS) entry which is preliminary data.</text>
</comment>
<feature type="compositionally biased region" description="Basic and acidic residues" evidence="1">
    <location>
        <begin position="63"/>
        <end position="85"/>
    </location>
</feature>
<accession>A0A8S9SS09</accession>
<protein>
    <submittedName>
        <fullName evidence="2">Uncharacterized protein</fullName>
    </submittedName>
</protein>
<dbReference type="AlphaFoldDB" id="A0A8S9SS09"/>
<organism evidence="2 3">
    <name type="scientific">Brassica cretica</name>
    <name type="common">Mustard</name>
    <dbReference type="NCBI Taxonomy" id="69181"/>
    <lineage>
        <taxon>Eukaryota</taxon>
        <taxon>Viridiplantae</taxon>
        <taxon>Streptophyta</taxon>
        <taxon>Embryophyta</taxon>
        <taxon>Tracheophyta</taxon>
        <taxon>Spermatophyta</taxon>
        <taxon>Magnoliopsida</taxon>
        <taxon>eudicotyledons</taxon>
        <taxon>Gunneridae</taxon>
        <taxon>Pentapetalae</taxon>
        <taxon>rosids</taxon>
        <taxon>malvids</taxon>
        <taxon>Brassicales</taxon>
        <taxon>Brassicaceae</taxon>
        <taxon>Brassiceae</taxon>
        <taxon>Brassica</taxon>
    </lineage>
</organism>
<dbReference type="EMBL" id="QGKX02000004">
    <property type="protein sequence ID" value="KAF3603779.1"/>
    <property type="molecule type" value="Genomic_DNA"/>
</dbReference>
<sequence length="114" mass="12668">MIIGQVEELERPTGARRAQRGQVAAVTWSDVAYLLWVQHPVYNFREPERPRQSEVGTSRAKSMKCEGSHSDVPERGGEPAVELERPTGGGSRTRAQDLYLVDFSCFAGPSQTCF</sequence>
<evidence type="ECO:0000256" key="1">
    <source>
        <dbReference type="SAM" id="MobiDB-lite"/>
    </source>
</evidence>
<name>A0A8S9SS09_BRACR</name>
<proteinExistence type="predicted"/>
<evidence type="ECO:0000313" key="2">
    <source>
        <dbReference type="EMBL" id="KAF3603779.1"/>
    </source>
</evidence>